<dbReference type="EMBL" id="VSSQ01070251">
    <property type="protein sequence ID" value="MPN22097.1"/>
    <property type="molecule type" value="Genomic_DNA"/>
</dbReference>
<sequence length="66" mass="7682">MTYSIDAYRQLFGIGGSISTDLFILLAILLVFNLLIILFYSVKRKKLRQEDFEYEEKSVDLETQTA</sequence>
<reference evidence="2" key="1">
    <citation type="submission" date="2019-08" db="EMBL/GenBank/DDBJ databases">
        <authorList>
            <person name="Kucharzyk K."/>
            <person name="Murdoch R.W."/>
            <person name="Higgins S."/>
            <person name="Loffler F."/>
        </authorList>
    </citation>
    <scope>NUCLEOTIDE SEQUENCE</scope>
</reference>
<organism evidence="2">
    <name type="scientific">bioreactor metagenome</name>
    <dbReference type="NCBI Taxonomy" id="1076179"/>
    <lineage>
        <taxon>unclassified sequences</taxon>
        <taxon>metagenomes</taxon>
        <taxon>ecological metagenomes</taxon>
    </lineage>
</organism>
<name>A0A645G5B0_9ZZZZ</name>
<protein>
    <submittedName>
        <fullName evidence="2">Uncharacterized protein</fullName>
    </submittedName>
</protein>
<comment type="caution">
    <text evidence="2">The sequence shown here is derived from an EMBL/GenBank/DDBJ whole genome shotgun (WGS) entry which is preliminary data.</text>
</comment>
<proteinExistence type="predicted"/>
<accession>A0A645G5B0</accession>
<evidence type="ECO:0000313" key="2">
    <source>
        <dbReference type="EMBL" id="MPN22097.1"/>
    </source>
</evidence>
<gene>
    <name evidence="2" type="ORF">SDC9_169480</name>
</gene>
<evidence type="ECO:0000256" key="1">
    <source>
        <dbReference type="SAM" id="Phobius"/>
    </source>
</evidence>
<keyword evidence="1" id="KW-0812">Transmembrane</keyword>
<feature type="transmembrane region" description="Helical" evidence="1">
    <location>
        <begin position="22"/>
        <end position="42"/>
    </location>
</feature>
<keyword evidence="1" id="KW-1133">Transmembrane helix</keyword>
<keyword evidence="1" id="KW-0472">Membrane</keyword>
<dbReference type="AlphaFoldDB" id="A0A645G5B0"/>